<dbReference type="Proteomes" id="UP000008068">
    <property type="component" value="Unassembled WGS sequence"/>
</dbReference>
<dbReference type="FunCoup" id="G0MEN0">
    <property type="interactions" value="227"/>
</dbReference>
<sequence>MSKLSTSTADSNNSSAERVCIARMNHINTWKQVRPNGSKDCITWLPSSHKISKKELTKLLKLPIVAEKLAKKDRKQKGIEFQIPSMYVKCGDHDYEVASIKIDDISKPFITCSWPIEWKEGKKNEPPAKRKRERSVEEEPEDEPVEKKKELPQDLRLLLNNLKDEVERLALENQELKELMNRLHSQNRELTTRYRNLKTATDIRQDEDSRVIWKKMNALKQKIQSIEYID</sequence>
<accession>G0MEN0</accession>
<organism evidence="4">
    <name type="scientific">Caenorhabditis brenneri</name>
    <name type="common">Nematode worm</name>
    <dbReference type="NCBI Taxonomy" id="135651"/>
    <lineage>
        <taxon>Eukaryota</taxon>
        <taxon>Metazoa</taxon>
        <taxon>Ecdysozoa</taxon>
        <taxon>Nematoda</taxon>
        <taxon>Chromadorea</taxon>
        <taxon>Rhabditida</taxon>
        <taxon>Rhabditina</taxon>
        <taxon>Rhabditomorpha</taxon>
        <taxon>Rhabditoidea</taxon>
        <taxon>Rhabditidae</taxon>
        <taxon>Peloderinae</taxon>
        <taxon>Caenorhabditis</taxon>
    </lineage>
</organism>
<dbReference type="eggNOG" id="ENOG502T3JQ">
    <property type="taxonomic scope" value="Eukaryota"/>
</dbReference>
<dbReference type="AlphaFoldDB" id="G0MEN0"/>
<protein>
    <submittedName>
        <fullName evidence="3">Uncharacterized protein</fullName>
    </submittedName>
</protein>
<evidence type="ECO:0000313" key="3">
    <source>
        <dbReference type="EMBL" id="EGT52104.1"/>
    </source>
</evidence>
<keyword evidence="1" id="KW-0175">Coiled coil</keyword>
<proteinExistence type="predicted"/>
<dbReference type="OMA" id="ANIVHDE"/>
<gene>
    <name evidence="3" type="ORF">CAEBREN_06218</name>
</gene>
<evidence type="ECO:0000256" key="2">
    <source>
        <dbReference type="SAM" id="MobiDB-lite"/>
    </source>
</evidence>
<feature type="region of interest" description="Disordered" evidence="2">
    <location>
        <begin position="121"/>
        <end position="149"/>
    </location>
</feature>
<evidence type="ECO:0000256" key="1">
    <source>
        <dbReference type="SAM" id="Coils"/>
    </source>
</evidence>
<reference evidence="4" key="1">
    <citation type="submission" date="2011-07" db="EMBL/GenBank/DDBJ databases">
        <authorList>
            <consortium name="Caenorhabditis brenneri Sequencing and Analysis Consortium"/>
            <person name="Wilson R.K."/>
        </authorList>
    </citation>
    <scope>NUCLEOTIDE SEQUENCE [LARGE SCALE GENOMIC DNA]</scope>
    <source>
        <strain evidence="4">PB2801</strain>
    </source>
</reference>
<feature type="coiled-coil region" evidence="1">
    <location>
        <begin position="155"/>
        <end position="200"/>
    </location>
</feature>
<name>G0MEN0_CAEBE</name>
<dbReference type="EMBL" id="GL379791">
    <property type="protein sequence ID" value="EGT52104.1"/>
    <property type="molecule type" value="Genomic_DNA"/>
</dbReference>
<dbReference type="HOGENOM" id="CLU_1205691_0_0_1"/>
<keyword evidence="4" id="KW-1185">Reference proteome</keyword>
<dbReference type="InParanoid" id="G0MEN0"/>
<evidence type="ECO:0000313" key="4">
    <source>
        <dbReference type="Proteomes" id="UP000008068"/>
    </source>
</evidence>